<reference evidence="1 2" key="2">
    <citation type="journal article" date="2016" name="ISME J.">
        <title>Physiological and genomic characterization of two novel marine thaumarchaeal strains indicates niche differentiation.</title>
        <authorList>
            <person name="Bayer B."/>
            <person name="Vojvoda J."/>
            <person name="Offre P."/>
            <person name="Alves R.J."/>
            <person name="Elisabeth N.H."/>
            <person name="Garcia J.A."/>
            <person name="Volland J.M."/>
            <person name="Srivastava A."/>
            <person name="Schleper C."/>
            <person name="Herndl G.J."/>
        </authorList>
    </citation>
    <scope>NUCLEOTIDE SEQUENCE [LARGE SCALE GENOMIC DNA]</scope>
    <source>
        <strain evidence="1 2">NF5</strain>
    </source>
</reference>
<dbReference type="EMBL" id="CP011070">
    <property type="protein sequence ID" value="AJW70281.1"/>
    <property type="molecule type" value="Genomic_DNA"/>
</dbReference>
<dbReference type="Proteomes" id="UP000032408">
    <property type="component" value="Chromosome"/>
</dbReference>
<dbReference type="STRING" id="1580092.NADRNF5_0585"/>
<evidence type="ECO:0000313" key="2">
    <source>
        <dbReference type="Proteomes" id="UP000032408"/>
    </source>
</evidence>
<evidence type="ECO:0000313" key="1">
    <source>
        <dbReference type="EMBL" id="AJW70281.1"/>
    </source>
</evidence>
<accession>A0A0D5C0L8</accession>
<keyword evidence="2" id="KW-1185">Reference proteome</keyword>
<proteinExistence type="predicted"/>
<protein>
    <submittedName>
        <fullName evidence="1">Uncharacterized protein</fullName>
    </submittedName>
</protein>
<gene>
    <name evidence="1" type="ORF">NADRNF5_0585</name>
</gene>
<sequence length="38" mass="4752">MPIPSMKKKVDMEDDNLDKRNEDWWRLEKSQIGRRRFC</sequence>
<dbReference type="KEGG" id="nin:NADRNF5_0585"/>
<name>A0A0D5C0L8_9ARCH</name>
<organism evidence="1 2">
    <name type="scientific">Nitrosopumilus adriaticus</name>
    <dbReference type="NCBI Taxonomy" id="1580092"/>
    <lineage>
        <taxon>Archaea</taxon>
        <taxon>Nitrososphaerota</taxon>
        <taxon>Nitrososphaeria</taxon>
        <taxon>Nitrosopumilales</taxon>
        <taxon>Nitrosopumilaceae</taxon>
        <taxon>Nitrosopumilus</taxon>
    </lineage>
</organism>
<dbReference type="AlphaFoldDB" id="A0A0D5C0L8"/>
<dbReference type="HOGENOM" id="CLU_3322775_0_0_2"/>
<reference evidence="2" key="1">
    <citation type="submission" date="2015-03" db="EMBL/GenBank/DDBJ databases">
        <title>Characterization of two novel Thaumarchaeota isolated from the Northern Adriatic Sea.</title>
        <authorList>
            <person name="Bayer B."/>
            <person name="Vojvoda J."/>
            <person name="Offre P."/>
            <person name="Srivastava A."/>
            <person name="Elisabeth N."/>
            <person name="Garcia J.A.L."/>
            <person name="Schleper C."/>
            <person name="Herndl G.J."/>
        </authorList>
    </citation>
    <scope>NUCLEOTIDE SEQUENCE [LARGE SCALE GENOMIC DNA]</scope>
    <source>
        <strain evidence="2">NF5</strain>
    </source>
</reference>